<proteinExistence type="predicted"/>
<feature type="signal peptide" evidence="1">
    <location>
        <begin position="1"/>
        <end position="25"/>
    </location>
</feature>
<sequence length="61" mass="6443">MKLCHCLRLAAAASVSLSVVVCASASSSIVVICASTSSSIHRRLCPYIVLDPSSFAPLHRR</sequence>
<evidence type="ECO:0000313" key="2">
    <source>
        <dbReference type="EMBL" id="KAF3499057.1"/>
    </source>
</evidence>
<organism evidence="2 3">
    <name type="scientific">Brassica cretica</name>
    <name type="common">Mustard</name>
    <dbReference type="NCBI Taxonomy" id="69181"/>
    <lineage>
        <taxon>Eukaryota</taxon>
        <taxon>Viridiplantae</taxon>
        <taxon>Streptophyta</taxon>
        <taxon>Embryophyta</taxon>
        <taxon>Tracheophyta</taxon>
        <taxon>Spermatophyta</taxon>
        <taxon>Magnoliopsida</taxon>
        <taxon>eudicotyledons</taxon>
        <taxon>Gunneridae</taxon>
        <taxon>Pentapetalae</taxon>
        <taxon>rosids</taxon>
        <taxon>malvids</taxon>
        <taxon>Brassicales</taxon>
        <taxon>Brassicaceae</taxon>
        <taxon>Brassiceae</taxon>
        <taxon>Brassica</taxon>
    </lineage>
</organism>
<evidence type="ECO:0008006" key="4">
    <source>
        <dbReference type="Google" id="ProtNLM"/>
    </source>
</evidence>
<protein>
    <recommendedName>
        <fullName evidence="4">Secreted protein</fullName>
    </recommendedName>
</protein>
<accession>A0A8S9NAK4</accession>
<dbReference type="AlphaFoldDB" id="A0A8S9NAK4"/>
<gene>
    <name evidence="2" type="ORF">F2Q69_00045763</name>
</gene>
<dbReference type="Proteomes" id="UP000712600">
    <property type="component" value="Unassembled WGS sequence"/>
</dbReference>
<reference evidence="2" key="1">
    <citation type="submission" date="2019-12" db="EMBL/GenBank/DDBJ databases">
        <title>Genome sequencing and annotation of Brassica cretica.</title>
        <authorList>
            <person name="Studholme D.J."/>
            <person name="Sarris P."/>
        </authorList>
    </citation>
    <scope>NUCLEOTIDE SEQUENCE</scope>
    <source>
        <strain evidence="2">PFS-109/04</strain>
        <tissue evidence="2">Leaf</tissue>
    </source>
</reference>
<evidence type="ECO:0000313" key="3">
    <source>
        <dbReference type="Proteomes" id="UP000712600"/>
    </source>
</evidence>
<name>A0A8S9NAK4_BRACR</name>
<keyword evidence="1" id="KW-0732">Signal</keyword>
<dbReference type="EMBL" id="QGKX02001621">
    <property type="protein sequence ID" value="KAF3499057.1"/>
    <property type="molecule type" value="Genomic_DNA"/>
</dbReference>
<evidence type="ECO:0000256" key="1">
    <source>
        <dbReference type="SAM" id="SignalP"/>
    </source>
</evidence>
<feature type="chain" id="PRO_5035787853" description="Secreted protein" evidence="1">
    <location>
        <begin position="26"/>
        <end position="61"/>
    </location>
</feature>
<comment type="caution">
    <text evidence="2">The sequence shown here is derived from an EMBL/GenBank/DDBJ whole genome shotgun (WGS) entry which is preliminary data.</text>
</comment>